<sequence length="858" mass="92354">MNVLLLCFLLSSLVGNALSATYVVEPLDIQLPLIARIGQPFSWTFSERTFNSSEGSLNYTTSALPSWLSFHPDNRTFSGVPGPEDEGNPRVVVTARSPNPNSYASSGVNLCVTHYPAPTVRIPISDQFSAPGRALSSVFPLQPRSALATSNPALRIPQGWSFSVGFQASTVSSPNDLFYEARSADGSELPTWMVFDPDAVTLDGVVPQDVGSAAPEVMSFILVGSDQEGYTALALPFDLVVANHELSSSTDELPTINVTTGNTFTVNLLSPADFMGILVDGDRIQPANISMLNIDTSAYSQWLQYDPVGRTLSGNPGPDVGDTKPVLPVTLTTAFNQTIHTAVTLQLVPSYFALPELPALHLSPGDDFDLQLDQFYSNSTAGQRGDADISLTYDPVQAADFVRFDGSGDRISGAIPRDFGGDHITVSFTAYSRITHSTSHANLVVFVSPSPGGRDGQIGRPAGLSAQARRKLALGLGIAFGAVGGFLAMIAFFACCRRWTRVEDTALTGEEGRMGYTEKDRRYYGFGSSNPSLLQRPEDVARTEASIAPSRNAGEYGAVDLDLQRMPARSQSIPGSYMPSDIMSSGMISKREFMTRIKQTVRQVSDKYTRKPQVSSPRPVIGKPILLRPSVAMDNNATPDVTYPMQSSVSNPFDDRFSQRGSTFMTGSPSTSTAEHSIPRRRADFGPPRAMAQVHFNDGKLVRQGSSGSMKSDRPGRSSRQTSVRSGRSTRTTSYLSHEYYPDGDPASARPRLVPFTSSTRVPVPRVSSLVVPGADDSGGGGGGGFAKSRVASQRARIYKGNAKDEDDPFAENARRRKSVSADDLSMGLHYVQSLGNDQSAPAEPATGMTRVMKRHAM</sequence>
<proteinExistence type="predicted"/>
<keyword evidence="3" id="KW-0732">Signal</keyword>
<dbReference type="SUPFAM" id="SSF49313">
    <property type="entry name" value="Cadherin-like"/>
    <property type="match status" value="2"/>
</dbReference>
<dbReference type="InterPro" id="IPR006644">
    <property type="entry name" value="Cadg"/>
</dbReference>
<evidence type="ECO:0000313" key="5">
    <source>
        <dbReference type="EMBL" id="RXW22140.1"/>
    </source>
</evidence>
<protein>
    <recommendedName>
        <fullName evidence="4">Dystroglycan-type cadherin-like domain-containing protein</fullName>
    </recommendedName>
</protein>
<keyword evidence="6" id="KW-1185">Reference proteome</keyword>
<dbReference type="Pfam" id="PF05345">
    <property type="entry name" value="He_PIG"/>
    <property type="match status" value="1"/>
</dbReference>
<feature type="compositionally biased region" description="Low complexity" evidence="1">
    <location>
        <begin position="718"/>
        <end position="734"/>
    </location>
</feature>
<evidence type="ECO:0000256" key="1">
    <source>
        <dbReference type="SAM" id="MobiDB-lite"/>
    </source>
</evidence>
<dbReference type="EMBL" id="SDEE01000082">
    <property type="protein sequence ID" value="RXW22140.1"/>
    <property type="molecule type" value="Genomic_DNA"/>
</dbReference>
<dbReference type="GO" id="GO:0016020">
    <property type="term" value="C:membrane"/>
    <property type="evidence" value="ECO:0007669"/>
    <property type="project" value="InterPro"/>
</dbReference>
<feature type="compositionally biased region" description="Polar residues" evidence="1">
    <location>
        <begin position="661"/>
        <end position="675"/>
    </location>
</feature>
<feature type="domain" description="Dystroglycan-type cadherin-like" evidence="4">
    <location>
        <begin position="32"/>
        <end position="119"/>
    </location>
</feature>
<dbReference type="SMART" id="SM00736">
    <property type="entry name" value="CADG"/>
    <property type="match status" value="1"/>
</dbReference>
<gene>
    <name evidence="5" type="ORF">EST38_g3716</name>
</gene>
<dbReference type="Proteomes" id="UP000290288">
    <property type="component" value="Unassembled WGS sequence"/>
</dbReference>
<feature type="signal peptide" evidence="3">
    <location>
        <begin position="1"/>
        <end position="19"/>
    </location>
</feature>
<keyword evidence="2" id="KW-0472">Membrane</keyword>
<feature type="transmembrane region" description="Helical" evidence="2">
    <location>
        <begin position="472"/>
        <end position="495"/>
    </location>
</feature>
<reference evidence="5 6" key="1">
    <citation type="submission" date="2019-01" db="EMBL/GenBank/DDBJ databases">
        <title>Draft genome sequence of Psathyrella aberdarensis IHI B618.</title>
        <authorList>
            <person name="Buettner E."/>
            <person name="Kellner H."/>
        </authorList>
    </citation>
    <scope>NUCLEOTIDE SEQUENCE [LARGE SCALE GENOMIC DNA]</scope>
    <source>
        <strain evidence="5 6">IHI B618</strain>
    </source>
</reference>
<feature type="chain" id="PRO_5020538414" description="Dystroglycan-type cadherin-like domain-containing protein" evidence="3">
    <location>
        <begin position="20"/>
        <end position="858"/>
    </location>
</feature>
<keyword evidence="2" id="KW-0812">Transmembrane</keyword>
<dbReference type="InterPro" id="IPR015919">
    <property type="entry name" value="Cadherin-like_sf"/>
</dbReference>
<dbReference type="STRING" id="2316362.A0A4Q2DP88"/>
<keyword evidence="2" id="KW-1133">Transmembrane helix</keyword>
<feature type="region of interest" description="Disordered" evidence="1">
    <location>
        <begin position="661"/>
        <end position="749"/>
    </location>
</feature>
<dbReference type="Gene3D" id="2.60.40.10">
    <property type="entry name" value="Immunoglobulins"/>
    <property type="match status" value="3"/>
</dbReference>
<accession>A0A4Q2DP88</accession>
<name>A0A4Q2DP88_9AGAR</name>
<organism evidence="5 6">
    <name type="scientific">Candolleomyces aberdarensis</name>
    <dbReference type="NCBI Taxonomy" id="2316362"/>
    <lineage>
        <taxon>Eukaryota</taxon>
        <taxon>Fungi</taxon>
        <taxon>Dikarya</taxon>
        <taxon>Basidiomycota</taxon>
        <taxon>Agaricomycotina</taxon>
        <taxon>Agaricomycetes</taxon>
        <taxon>Agaricomycetidae</taxon>
        <taxon>Agaricales</taxon>
        <taxon>Agaricineae</taxon>
        <taxon>Psathyrellaceae</taxon>
        <taxon>Candolleomyces</taxon>
    </lineage>
</organism>
<evidence type="ECO:0000256" key="2">
    <source>
        <dbReference type="SAM" id="Phobius"/>
    </source>
</evidence>
<evidence type="ECO:0000313" key="6">
    <source>
        <dbReference type="Proteomes" id="UP000290288"/>
    </source>
</evidence>
<comment type="caution">
    <text evidence="5">The sequence shown here is derived from an EMBL/GenBank/DDBJ whole genome shotgun (WGS) entry which is preliminary data.</text>
</comment>
<dbReference type="InterPro" id="IPR013783">
    <property type="entry name" value="Ig-like_fold"/>
</dbReference>
<evidence type="ECO:0000259" key="4">
    <source>
        <dbReference type="SMART" id="SM00736"/>
    </source>
</evidence>
<evidence type="ECO:0000256" key="3">
    <source>
        <dbReference type="SAM" id="SignalP"/>
    </source>
</evidence>
<dbReference type="OrthoDB" id="414243at2759"/>
<dbReference type="AlphaFoldDB" id="A0A4Q2DP88"/>
<dbReference type="GO" id="GO:0005509">
    <property type="term" value="F:calcium ion binding"/>
    <property type="evidence" value="ECO:0007669"/>
    <property type="project" value="InterPro"/>
</dbReference>